<dbReference type="InterPro" id="IPR025657">
    <property type="entry name" value="RadC_JAB"/>
</dbReference>
<evidence type="ECO:0000313" key="7">
    <source>
        <dbReference type="EMBL" id="KAA2215783.1"/>
    </source>
</evidence>
<dbReference type="PANTHER" id="PTHR30471:SF3">
    <property type="entry name" value="UPF0758 PROTEIN YEES-RELATED"/>
    <property type="match status" value="1"/>
</dbReference>
<evidence type="ECO:0000256" key="1">
    <source>
        <dbReference type="ARBA" id="ARBA00022670"/>
    </source>
</evidence>
<evidence type="ECO:0000256" key="5">
    <source>
        <dbReference type="ARBA" id="ARBA00023049"/>
    </source>
</evidence>
<evidence type="ECO:0000259" key="6">
    <source>
        <dbReference type="PROSITE" id="PS50249"/>
    </source>
</evidence>
<keyword evidence="5" id="KW-0482">Metalloprotease</keyword>
<dbReference type="Proteomes" id="UP000323188">
    <property type="component" value="Unassembled WGS sequence"/>
</dbReference>
<reference evidence="7 8" key="1">
    <citation type="submission" date="2019-09" db="EMBL/GenBank/DDBJ databases">
        <authorList>
            <person name="Khan S.A."/>
            <person name="Jeon C.O."/>
            <person name="Chun B.H."/>
            <person name="Jeong S.E."/>
        </authorList>
    </citation>
    <scope>NUCLEOTIDE SEQUENCE [LARGE SCALE GENOMIC DNA]</scope>
    <source>
        <strain evidence="7 8">KCTC 42508</strain>
    </source>
</reference>
<name>A0A5B2TNV9_9FLAO</name>
<dbReference type="Gene3D" id="3.40.140.10">
    <property type="entry name" value="Cytidine Deaminase, domain 2"/>
    <property type="match status" value="1"/>
</dbReference>
<keyword evidence="1" id="KW-0645">Protease</keyword>
<dbReference type="Pfam" id="PF04002">
    <property type="entry name" value="RadC"/>
    <property type="match status" value="1"/>
</dbReference>
<keyword evidence="4" id="KW-0862">Zinc</keyword>
<keyword evidence="2" id="KW-0479">Metal-binding</keyword>
<gene>
    <name evidence="7" type="ORF">F0361_16440</name>
</gene>
<comment type="caution">
    <text evidence="7">The sequence shown here is derived from an EMBL/GenBank/DDBJ whole genome shotgun (WGS) entry which is preliminary data.</text>
</comment>
<dbReference type="GO" id="GO:0006508">
    <property type="term" value="P:proteolysis"/>
    <property type="evidence" value="ECO:0007669"/>
    <property type="project" value="UniProtKB-KW"/>
</dbReference>
<sequence>METVVSEIQVSYHNQALFQSQKPLVDSKSVADLLYHSWNKDAIGLHESFKVLLLNNNNKVNGIFELSRGGISGTVVDIRILFAVTLKSLSVAMILAHNHPSGTLRPSEADKQITQKIKKAAEFFDIRVLDHIILSPLEEDYFSFADNGIL</sequence>
<organism evidence="7 8">
    <name type="scientific">Maribacter flavus</name>
    <dbReference type="NCBI Taxonomy" id="1658664"/>
    <lineage>
        <taxon>Bacteria</taxon>
        <taxon>Pseudomonadati</taxon>
        <taxon>Bacteroidota</taxon>
        <taxon>Flavobacteriia</taxon>
        <taxon>Flavobacteriales</taxon>
        <taxon>Flavobacteriaceae</taxon>
        <taxon>Maribacter</taxon>
    </lineage>
</organism>
<dbReference type="GO" id="GO:0008237">
    <property type="term" value="F:metallopeptidase activity"/>
    <property type="evidence" value="ECO:0007669"/>
    <property type="project" value="UniProtKB-KW"/>
</dbReference>
<proteinExistence type="predicted"/>
<keyword evidence="3" id="KW-0378">Hydrolase</keyword>
<evidence type="ECO:0000256" key="4">
    <source>
        <dbReference type="ARBA" id="ARBA00022833"/>
    </source>
</evidence>
<dbReference type="EMBL" id="VUOE01000003">
    <property type="protein sequence ID" value="KAA2215783.1"/>
    <property type="molecule type" value="Genomic_DNA"/>
</dbReference>
<dbReference type="PROSITE" id="PS01302">
    <property type="entry name" value="UPF0758"/>
    <property type="match status" value="1"/>
</dbReference>
<evidence type="ECO:0000256" key="3">
    <source>
        <dbReference type="ARBA" id="ARBA00022801"/>
    </source>
</evidence>
<dbReference type="CDD" id="cd08071">
    <property type="entry name" value="MPN_DUF2466"/>
    <property type="match status" value="1"/>
</dbReference>
<accession>A0A5B2TNV9</accession>
<dbReference type="AlphaFoldDB" id="A0A5B2TNV9"/>
<feature type="domain" description="MPN" evidence="6">
    <location>
        <begin position="23"/>
        <end position="150"/>
    </location>
</feature>
<dbReference type="RefSeq" id="WP_154920430.1">
    <property type="nucleotide sequence ID" value="NZ_VUOE01000003.1"/>
</dbReference>
<dbReference type="GO" id="GO:0046872">
    <property type="term" value="F:metal ion binding"/>
    <property type="evidence" value="ECO:0007669"/>
    <property type="project" value="UniProtKB-KW"/>
</dbReference>
<dbReference type="InterPro" id="IPR037518">
    <property type="entry name" value="MPN"/>
</dbReference>
<dbReference type="InterPro" id="IPR001405">
    <property type="entry name" value="UPF0758"/>
</dbReference>
<evidence type="ECO:0000256" key="2">
    <source>
        <dbReference type="ARBA" id="ARBA00022723"/>
    </source>
</evidence>
<dbReference type="PROSITE" id="PS50249">
    <property type="entry name" value="MPN"/>
    <property type="match status" value="1"/>
</dbReference>
<evidence type="ECO:0000313" key="8">
    <source>
        <dbReference type="Proteomes" id="UP000323188"/>
    </source>
</evidence>
<dbReference type="InterPro" id="IPR020891">
    <property type="entry name" value="UPF0758_CS"/>
</dbReference>
<protein>
    <submittedName>
        <fullName evidence="7">JAB domain-containing protein</fullName>
    </submittedName>
</protein>
<dbReference type="PANTHER" id="PTHR30471">
    <property type="entry name" value="DNA REPAIR PROTEIN RADC"/>
    <property type="match status" value="1"/>
</dbReference>